<sequence length="230" mass="26702">MSISSNLNEIKNNIENIKSELSIERDITLIAVSKTVDSNRVLEAYNSGQLEFGENKVQELIKKYEELNNSDIIFHMIGHLQTNKVKYLVNKVKLIQSLDRLSLLKELEKRGKNNNYVFNCLIELNLAKEESKTGLHEEDLPELIEKIEECNYVKVKGLMTVAPYFEDLEKVRVYFKKLKDIYENLASKKFKNITMEYLSMGMSHDYKVAIEEGSNMIRIGTSIFGERNYD</sequence>
<accession>A0AC61MS71</accession>
<reference evidence="1 2" key="1">
    <citation type="journal article" date="2022" name="Int. J. Syst. Evol. Microbiol.">
        <title>Miniphocaeibacter halophilus sp. nov., an ammonium-tolerant acetate-producing bacterium isolated from a biogas system.</title>
        <authorList>
            <person name="Schnurer A."/>
            <person name="Singh A."/>
            <person name="Bi S."/>
            <person name="Qiao W."/>
            <person name="Westerholm M."/>
        </authorList>
    </citation>
    <scope>NUCLEOTIDE SEQUENCE [LARGE SCALE GENOMIC DNA]</scope>
    <source>
        <strain evidence="1 2">AMB_01</strain>
    </source>
</reference>
<gene>
    <name evidence="1" type="ORF">JFY71_10445</name>
</gene>
<proteinExistence type="predicted"/>
<dbReference type="EMBL" id="CP066744">
    <property type="protein sequence ID" value="QQK07694.1"/>
    <property type="molecule type" value="Genomic_DNA"/>
</dbReference>
<name>A0AC61MS71_9FIRM</name>
<organism evidence="1 2">
    <name type="scientific">Miniphocaeibacter halophilus</name>
    <dbReference type="NCBI Taxonomy" id="2931922"/>
    <lineage>
        <taxon>Bacteria</taxon>
        <taxon>Bacillati</taxon>
        <taxon>Bacillota</taxon>
        <taxon>Tissierellia</taxon>
        <taxon>Tissierellales</taxon>
        <taxon>Peptoniphilaceae</taxon>
        <taxon>Miniphocaeibacter</taxon>
    </lineage>
</organism>
<dbReference type="Proteomes" id="UP000595814">
    <property type="component" value="Chromosome"/>
</dbReference>
<evidence type="ECO:0000313" key="1">
    <source>
        <dbReference type="EMBL" id="QQK07694.1"/>
    </source>
</evidence>
<evidence type="ECO:0000313" key="2">
    <source>
        <dbReference type="Proteomes" id="UP000595814"/>
    </source>
</evidence>
<protein>
    <submittedName>
        <fullName evidence="1">YggS family pyridoxal phosphate-dependent enzyme</fullName>
    </submittedName>
</protein>
<keyword evidence="2" id="KW-1185">Reference proteome</keyword>